<accession>A0A210PXX1</accession>
<keyword evidence="8 11" id="KW-0472">Membrane</keyword>
<feature type="signal peptide" evidence="12">
    <location>
        <begin position="1"/>
        <end position="21"/>
    </location>
</feature>
<dbReference type="Proteomes" id="UP000242188">
    <property type="component" value="Unassembled WGS sequence"/>
</dbReference>
<evidence type="ECO:0000256" key="9">
    <source>
        <dbReference type="ARBA" id="ARBA00023170"/>
    </source>
</evidence>
<evidence type="ECO:0000256" key="6">
    <source>
        <dbReference type="ARBA" id="ARBA00022737"/>
    </source>
</evidence>
<dbReference type="Pfam" id="PF13676">
    <property type="entry name" value="TIR_2"/>
    <property type="match status" value="1"/>
</dbReference>
<dbReference type="InterPro" id="IPR000157">
    <property type="entry name" value="TIR_dom"/>
</dbReference>
<dbReference type="InterPro" id="IPR003591">
    <property type="entry name" value="Leu-rich_rpt_typical-subtyp"/>
</dbReference>
<dbReference type="PANTHER" id="PTHR24365:SF541">
    <property type="entry name" value="PROTEIN TOLL-RELATED"/>
    <property type="match status" value="1"/>
</dbReference>
<name>A0A210PXX1_MIZYE</name>
<evidence type="ECO:0000256" key="3">
    <source>
        <dbReference type="ARBA" id="ARBA00022614"/>
    </source>
</evidence>
<dbReference type="GO" id="GO:0005886">
    <property type="term" value="C:plasma membrane"/>
    <property type="evidence" value="ECO:0007669"/>
    <property type="project" value="TreeGrafter"/>
</dbReference>
<dbReference type="InterPro" id="IPR035897">
    <property type="entry name" value="Toll_tir_struct_dom_sf"/>
</dbReference>
<evidence type="ECO:0000256" key="10">
    <source>
        <dbReference type="ARBA" id="ARBA00023180"/>
    </source>
</evidence>
<keyword evidence="10" id="KW-0325">Glycoprotein</keyword>
<proteinExistence type="inferred from homology"/>
<dbReference type="SUPFAM" id="SSF52200">
    <property type="entry name" value="Toll/Interleukin receptor TIR domain"/>
    <property type="match status" value="1"/>
</dbReference>
<dbReference type="InterPro" id="IPR001611">
    <property type="entry name" value="Leu-rich_rpt"/>
</dbReference>
<reference evidence="14 15" key="1">
    <citation type="journal article" date="2017" name="Nat. Ecol. Evol.">
        <title>Scallop genome provides insights into evolution of bilaterian karyotype and development.</title>
        <authorList>
            <person name="Wang S."/>
            <person name="Zhang J."/>
            <person name="Jiao W."/>
            <person name="Li J."/>
            <person name="Xun X."/>
            <person name="Sun Y."/>
            <person name="Guo X."/>
            <person name="Huan P."/>
            <person name="Dong B."/>
            <person name="Zhang L."/>
            <person name="Hu X."/>
            <person name="Sun X."/>
            <person name="Wang J."/>
            <person name="Zhao C."/>
            <person name="Wang Y."/>
            <person name="Wang D."/>
            <person name="Huang X."/>
            <person name="Wang R."/>
            <person name="Lv J."/>
            <person name="Li Y."/>
            <person name="Zhang Z."/>
            <person name="Liu B."/>
            <person name="Lu W."/>
            <person name="Hui Y."/>
            <person name="Liang J."/>
            <person name="Zhou Z."/>
            <person name="Hou R."/>
            <person name="Li X."/>
            <person name="Liu Y."/>
            <person name="Li H."/>
            <person name="Ning X."/>
            <person name="Lin Y."/>
            <person name="Zhao L."/>
            <person name="Xing Q."/>
            <person name="Dou J."/>
            <person name="Li Y."/>
            <person name="Mao J."/>
            <person name="Guo H."/>
            <person name="Dou H."/>
            <person name="Li T."/>
            <person name="Mu C."/>
            <person name="Jiang W."/>
            <person name="Fu Q."/>
            <person name="Fu X."/>
            <person name="Miao Y."/>
            <person name="Liu J."/>
            <person name="Yu Q."/>
            <person name="Li R."/>
            <person name="Liao H."/>
            <person name="Li X."/>
            <person name="Kong Y."/>
            <person name="Jiang Z."/>
            <person name="Chourrout D."/>
            <person name="Li R."/>
            <person name="Bao Z."/>
        </authorList>
    </citation>
    <scope>NUCLEOTIDE SEQUENCE [LARGE SCALE GENOMIC DNA]</scope>
    <source>
        <strain evidence="14 15">PY_sf001</strain>
    </source>
</reference>
<comment type="caution">
    <text evidence="14">The sequence shown here is derived from an EMBL/GenBank/DDBJ whole genome shotgun (WGS) entry which is preliminary data.</text>
</comment>
<dbReference type="EMBL" id="NEDP02005410">
    <property type="protein sequence ID" value="OWF41322.1"/>
    <property type="molecule type" value="Genomic_DNA"/>
</dbReference>
<dbReference type="Gene3D" id="3.40.50.10140">
    <property type="entry name" value="Toll/interleukin-1 receptor homology (TIR) domain"/>
    <property type="match status" value="1"/>
</dbReference>
<organism evidence="14 15">
    <name type="scientific">Mizuhopecten yessoensis</name>
    <name type="common">Japanese scallop</name>
    <name type="synonym">Patinopecten yessoensis</name>
    <dbReference type="NCBI Taxonomy" id="6573"/>
    <lineage>
        <taxon>Eukaryota</taxon>
        <taxon>Metazoa</taxon>
        <taxon>Spiralia</taxon>
        <taxon>Lophotrochozoa</taxon>
        <taxon>Mollusca</taxon>
        <taxon>Bivalvia</taxon>
        <taxon>Autobranchia</taxon>
        <taxon>Pteriomorphia</taxon>
        <taxon>Pectinida</taxon>
        <taxon>Pectinoidea</taxon>
        <taxon>Pectinidae</taxon>
        <taxon>Mizuhopecten</taxon>
    </lineage>
</organism>
<dbReference type="InterPro" id="IPR017241">
    <property type="entry name" value="Toll-like_receptor"/>
</dbReference>
<keyword evidence="9 14" id="KW-0675">Receptor</keyword>
<keyword evidence="4 11" id="KW-0812">Transmembrane</keyword>
<keyword evidence="5 12" id="KW-0732">Signal</keyword>
<keyword evidence="6" id="KW-0677">Repeat</keyword>
<keyword evidence="15" id="KW-1185">Reference proteome</keyword>
<evidence type="ECO:0000256" key="7">
    <source>
        <dbReference type="ARBA" id="ARBA00022989"/>
    </source>
</evidence>
<dbReference type="SMART" id="SM00255">
    <property type="entry name" value="TIR"/>
    <property type="match status" value="1"/>
</dbReference>
<dbReference type="InterPro" id="IPR032675">
    <property type="entry name" value="LRR_dom_sf"/>
</dbReference>
<evidence type="ECO:0000256" key="2">
    <source>
        <dbReference type="ARBA" id="ARBA00009634"/>
    </source>
</evidence>
<dbReference type="PROSITE" id="PS50104">
    <property type="entry name" value="TIR"/>
    <property type="match status" value="1"/>
</dbReference>
<dbReference type="GO" id="GO:0002224">
    <property type="term" value="P:toll-like receptor signaling pathway"/>
    <property type="evidence" value="ECO:0007669"/>
    <property type="project" value="InterPro"/>
</dbReference>
<dbReference type="Pfam" id="PF13855">
    <property type="entry name" value="LRR_8"/>
    <property type="match status" value="1"/>
</dbReference>
<evidence type="ECO:0000313" key="14">
    <source>
        <dbReference type="EMBL" id="OWF41322.1"/>
    </source>
</evidence>
<evidence type="ECO:0000256" key="1">
    <source>
        <dbReference type="ARBA" id="ARBA00004479"/>
    </source>
</evidence>
<evidence type="ECO:0000259" key="13">
    <source>
        <dbReference type="PROSITE" id="PS50104"/>
    </source>
</evidence>
<dbReference type="SUPFAM" id="SSF52047">
    <property type="entry name" value="RNI-like"/>
    <property type="match status" value="1"/>
</dbReference>
<dbReference type="GO" id="GO:0004888">
    <property type="term" value="F:transmembrane signaling receptor activity"/>
    <property type="evidence" value="ECO:0007669"/>
    <property type="project" value="InterPro"/>
</dbReference>
<keyword evidence="3" id="KW-0433">Leucine-rich repeat</keyword>
<protein>
    <submittedName>
        <fullName evidence="14">Toll-like receptor 4</fullName>
    </submittedName>
</protein>
<dbReference type="SUPFAM" id="SSF52058">
    <property type="entry name" value="L domain-like"/>
    <property type="match status" value="1"/>
</dbReference>
<dbReference type="PIRSF" id="PIRSF037595">
    <property type="entry name" value="Toll-like_receptor"/>
    <property type="match status" value="1"/>
</dbReference>
<evidence type="ECO:0000256" key="8">
    <source>
        <dbReference type="ARBA" id="ARBA00023136"/>
    </source>
</evidence>
<dbReference type="AlphaFoldDB" id="A0A210PXX1"/>
<sequence length="831" mass="96508">MWVHLLSVVGFFIWNISVTDGLPDCCNIERTDDALQVMCLQCHLQAIPLDVPKKTTFLDLSWNNVKSLLRESFNNLPFLEHLTLTRNKLSLIWSGAFDHLVNLKHLDLSYNLLDVSSFKGSVFQPLNNLRIFSINDNKFYLKNTFPETIFRSLPQIESLSIGLFDGFIFGKEFLNLTNLKTLKFHQDSKLSIRNTSFKGLEIMNISDLTFFVKTKVLESNALYPFQNLSSLYLNSRRYNDIRSVLPIIYGLRGRTMETIRLSYNYARNAGTVRLGKWDIRFLSTVCVRKLILSDNAIESISIAAVLSWTSRGCIKYLDLSGNSLHSPQVFFILKLFPSIQHFDCSFKRSVFLRKRSNIFDQRVYLPNSLVYLNFTHSQLTIFGYVNFVENNNLKVLDISYQQPSLECGGRMKGLEHLTEFDISGIDCSTPHPEMFTEMLMLSKLRARESQLGNSRTFHTRSLFKGLDSLSYVDLSSNQIANLNSNTFIDQTESLKTIVLADNIMERLPFQILKQLNVLEMFDIRNNRISSLTYSEYTLLHNYQSKSDNFTVKLAGNPLVCDCESLDFISWIGTTQAIYDKDQLVCVHNNMKIVKLLESFHEFRIHCVSQFWLTVSTSLAVIVLVFGIVLRLAWRYSVRLRSLCRQPVEHDTYPYDIFVSYCREDCRWIRECLATWLEGHDIEYSAEDKTFDTGLDLCDNIMGAIDDSYQTVFVVSCKFLEYEWQTFAMKLASRYSFREGRENMNIIILLDDMKQSEFPKLIRDIWDKIRPLQWPNEHNTDKTRLGTARKLFWEKLLKRIRKGNKRLVACSLVESTDMTVFKITLMVLMSPK</sequence>
<evidence type="ECO:0000256" key="11">
    <source>
        <dbReference type="SAM" id="Phobius"/>
    </source>
</evidence>
<keyword evidence="7 11" id="KW-1133">Transmembrane helix</keyword>
<evidence type="ECO:0000313" key="15">
    <source>
        <dbReference type="Proteomes" id="UP000242188"/>
    </source>
</evidence>
<gene>
    <name evidence="14" type="ORF">KP79_PYT14372</name>
</gene>
<evidence type="ECO:0000256" key="12">
    <source>
        <dbReference type="SAM" id="SignalP"/>
    </source>
</evidence>
<comment type="similarity">
    <text evidence="2">Belongs to the Toll-like receptor family.</text>
</comment>
<dbReference type="Gene3D" id="3.80.10.10">
    <property type="entry name" value="Ribonuclease Inhibitor"/>
    <property type="match status" value="2"/>
</dbReference>
<comment type="subcellular location">
    <subcellularLocation>
        <location evidence="1">Membrane</location>
        <topology evidence="1">Single-pass type I membrane protein</topology>
    </subcellularLocation>
</comment>
<feature type="chain" id="PRO_5012713266" evidence="12">
    <location>
        <begin position="22"/>
        <end position="831"/>
    </location>
</feature>
<dbReference type="GO" id="GO:0006955">
    <property type="term" value="P:immune response"/>
    <property type="evidence" value="ECO:0007669"/>
    <property type="project" value="InterPro"/>
</dbReference>
<feature type="transmembrane region" description="Helical" evidence="11">
    <location>
        <begin position="610"/>
        <end position="633"/>
    </location>
</feature>
<evidence type="ECO:0000256" key="4">
    <source>
        <dbReference type="ARBA" id="ARBA00022692"/>
    </source>
</evidence>
<dbReference type="PANTHER" id="PTHR24365">
    <property type="entry name" value="TOLL-LIKE RECEPTOR"/>
    <property type="match status" value="1"/>
</dbReference>
<feature type="domain" description="TIR" evidence="13">
    <location>
        <begin position="652"/>
        <end position="799"/>
    </location>
</feature>
<dbReference type="OrthoDB" id="6105302at2759"/>
<evidence type="ECO:0000256" key="5">
    <source>
        <dbReference type="ARBA" id="ARBA00022729"/>
    </source>
</evidence>
<feature type="transmembrane region" description="Helical" evidence="11">
    <location>
        <begin position="806"/>
        <end position="828"/>
    </location>
</feature>
<dbReference type="STRING" id="6573.A0A210PXX1"/>
<dbReference type="SMART" id="SM00369">
    <property type="entry name" value="LRR_TYP"/>
    <property type="match status" value="6"/>
</dbReference>